<dbReference type="PROSITE" id="PS51352">
    <property type="entry name" value="THIOREDOXIN_2"/>
    <property type="match status" value="1"/>
</dbReference>
<dbReference type="InterPro" id="IPR036249">
    <property type="entry name" value="Thioredoxin-like_sf"/>
</dbReference>
<dbReference type="InterPro" id="IPR013766">
    <property type="entry name" value="Thioredoxin_domain"/>
</dbReference>
<dbReference type="SUPFAM" id="SSF52833">
    <property type="entry name" value="Thioredoxin-like"/>
    <property type="match status" value="1"/>
</dbReference>
<keyword evidence="1" id="KW-0732">Signal</keyword>
<dbReference type="Pfam" id="PF14289">
    <property type="entry name" value="DUF4369"/>
    <property type="match status" value="1"/>
</dbReference>
<reference evidence="3 4" key="1">
    <citation type="submission" date="2018-11" db="EMBL/GenBank/DDBJ databases">
        <title>Parancylomarina longa gen. nov., sp. nov., isolated from sediments of southern Okinawa.</title>
        <authorList>
            <person name="Fu T."/>
        </authorList>
    </citation>
    <scope>NUCLEOTIDE SEQUENCE [LARGE SCALE GENOMIC DNA]</scope>
    <source>
        <strain evidence="3 4">T3-2 S1-C</strain>
    </source>
</reference>
<evidence type="ECO:0000259" key="2">
    <source>
        <dbReference type="PROSITE" id="PS51352"/>
    </source>
</evidence>
<gene>
    <name evidence="3" type="ORF">DLK05_04195</name>
</gene>
<dbReference type="Gene3D" id="3.40.30.10">
    <property type="entry name" value="Glutaredoxin"/>
    <property type="match status" value="1"/>
</dbReference>
<protein>
    <submittedName>
        <fullName evidence="3">DUF4369 domain-containing protein</fullName>
    </submittedName>
</protein>
<feature type="signal peptide" evidence="1">
    <location>
        <begin position="1"/>
        <end position="20"/>
    </location>
</feature>
<dbReference type="EMBL" id="RJJX01000003">
    <property type="protein sequence ID" value="RUT79427.1"/>
    <property type="molecule type" value="Genomic_DNA"/>
</dbReference>
<dbReference type="InterPro" id="IPR025380">
    <property type="entry name" value="DUF4369"/>
</dbReference>
<sequence length="377" mass="44471">MKKRLILCLAFTLLIYLSHAQNRDFVLKGQIEGIQKEILYLYKDTGENRELMDSVITQNGAFQFFGKIAQSIAVELQLSKFRRTRFFISPGEMNLLLPLNQLKYGFVTGILHGSKAQDRFEDYQSKLHQNQLHLHKISKELELPEVKGDSIQTANFLSQYKKLDSFKQTYFYKYASSPVIPYLIYQDFFKSKCSITDIKDYLTTLNIANPKGLYVRNLNKRVRMIEQLRVGAQFPNINARTLNDDVFSLQEEKGNTILLYFWRAWTEENNQKYLEELKKLTIAFPKLRIVSIIRNSSFNRIPIPETDLNERWKPKPMHLLNITEIESLDKSLEIVRYLDRRFHVFIIDPEGKIEYHQDHFDPKLLQSELSKQLSNKR</sequence>
<evidence type="ECO:0000313" key="3">
    <source>
        <dbReference type="EMBL" id="RUT79427.1"/>
    </source>
</evidence>
<dbReference type="OrthoDB" id="1111807at2"/>
<proteinExistence type="predicted"/>
<feature type="chain" id="PRO_5019118688" evidence="1">
    <location>
        <begin position="21"/>
        <end position="377"/>
    </location>
</feature>
<accession>A0A434AXZ6</accession>
<comment type="caution">
    <text evidence="3">The sequence shown here is derived from an EMBL/GenBank/DDBJ whole genome shotgun (WGS) entry which is preliminary data.</text>
</comment>
<feature type="domain" description="Thioredoxin" evidence="2">
    <location>
        <begin position="228"/>
        <end position="377"/>
    </location>
</feature>
<name>A0A434AXZ6_9BACT</name>
<dbReference type="AlphaFoldDB" id="A0A434AXZ6"/>
<dbReference type="RefSeq" id="WP_127342720.1">
    <property type="nucleotide sequence ID" value="NZ_RJJX01000003.1"/>
</dbReference>
<dbReference type="Proteomes" id="UP000282985">
    <property type="component" value="Unassembled WGS sequence"/>
</dbReference>
<organism evidence="3 4">
    <name type="scientific">Ancylomarina longa</name>
    <dbReference type="NCBI Taxonomy" id="2487017"/>
    <lineage>
        <taxon>Bacteria</taxon>
        <taxon>Pseudomonadati</taxon>
        <taxon>Bacteroidota</taxon>
        <taxon>Bacteroidia</taxon>
        <taxon>Marinilabiliales</taxon>
        <taxon>Marinifilaceae</taxon>
        <taxon>Ancylomarina</taxon>
    </lineage>
</organism>
<keyword evidence="4" id="KW-1185">Reference proteome</keyword>
<evidence type="ECO:0000313" key="4">
    <source>
        <dbReference type="Proteomes" id="UP000282985"/>
    </source>
</evidence>
<evidence type="ECO:0000256" key="1">
    <source>
        <dbReference type="SAM" id="SignalP"/>
    </source>
</evidence>